<comment type="function">
    <text evidence="4">Required for multiple vacuole delivery pathways including the cytoplasm to vacuole transport (Cvt), autophagy, pexophagy and endocytosis.</text>
</comment>
<keyword evidence="9" id="KW-1185">Reference proteome</keyword>
<dbReference type="EMBL" id="BDGI01000132">
    <property type="protein sequence ID" value="GAV29695.1"/>
    <property type="molecule type" value="Genomic_DNA"/>
</dbReference>
<evidence type="ECO:0000256" key="3">
    <source>
        <dbReference type="ARBA" id="ARBA00018132"/>
    </source>
</evidence>
<evidence type="ECO:0000256" key="4">
    <source>
        <dbReference type="RuleBase" id="RU367048"/>
    </source>
</evidence>
<dbReference type="Pfam" id="PF19038">
    <property type="entry name" value="Fuz_longin_3"/>
    <property type="match status" value="1"/>
</dbReference>
<sequence length="688" mass="77947">MENEVETSPLEFQDDYFATNLSSDEVEVVDSSADETRFIDPHQPQALRKTTSIISLGNQSNGNTGIMFKELRTVPVNSISLENVSLHRMNDAENGLNDDVLSVNQADDTESTLLSPIMTAANVANNTENESTACNDLTRTGFPLVLNESLEYSDESDDTNKFFGNRQHFFMLSSAGKPIYCMHGSYDIFVVYSGIIQTIVSFFNYSSDGSKSVKLIESIDKKTGQPIKFVFLDKSPIILMTIIRSNQSTYIELEQQLDFIYSFVLSALSKPYIDKLFGKYANFDLRNLLGKTDVSTLDSICEDFANNLNVSQVLGGLQCLRMHLSIRSRLERKLMNFRSESLLYGLIVGPNEKLISIMRPKRHTLHTSDLMILFEMIFNTNTFKTKSDDKGKLKFITSETFWVPICLPKFNSSGHLYNLIQFHQLNDERLFKLHDIKNTDDLIIDEDSTKIGIILMSPYKDTFNEMRKISNEIAKTILFDHKIYRNIWSSLVGNGRIVVDKIISDKGNESKGNAQGSTAFSSLINKLSLHSAKPKNDSNISEPWSGILHFAVRSKRSVQCIFPESAYFDINDKKVRRNLLNVYKYLRHRLHVVWTDTACLDFGENSEKIALDGGEAAGGSNTVVYEDWYDEINEERILGFGCKFGTYEVFIIGKGTVTESDMLAYGLKVVKWVRKQDSRIFISTGCIF</sequence>
<keyword evidence="4" id="KW-0813">Transport</keyword>
<dbReference type="GO" id="GO:0006623">
    <property type="term" value="P:protein targeting to vacuole"/>
    <property type="evidence" value="ECO:0007669"/>
    <property type="project" value="UniProtKB-UniRule"/>
</dbReference>
<dbReference type="Proteomes" id="UP000186136">
    <property type="component" value="Unassembled WGS sequence"/>
</dbReference>
<dbReference type="GO" id="GO:0035658">
    <property type="term" value="C:Mon1-Ccz1 complex"/>
    <property type="evidence" value="ECO:0007669"/>
    <property type="project" value="TreeGrafter"/>
</dbReference>
<dbReference type="PRINTS" id="PR01546">
    <property type="entry name" value="YEAST73DUF"/>
</dbReference>
<keyword evidence="4" id="KW-0926">Vacuole</keyword>
<feature type="domain" description="FUZ/MON1/HPS1 first Longin" evidence="5">
    <location>
        <begin position="168"/>
        <end position="299"/>
    </location>
</feature>
<name>A0A1Q2YJJ5_9ASCO</name>
<dbReference type="InterPro" id="IPR004353">
    <property type="entry name" value="Mon1"/>
</dbReference>
<dbReference type="PANTHER" id="PTHR13027">
    <property type="entry name" value="SAND PROTEIN-RELATED"/>
    <property type="match status" value="1"/>
</dbReference>
<evidence type="ECO:0000256" key="2">
    <source>
        <dbReference type="ARBA" id="ARBA00008968"/>
    </source>
</evidence>
<evidence type="ECO:0000259" key="5">
    <source>
        <dbReference type="Pfam" id="PF19036"/>
    </source>
</evidence>
<evidence type="ECO:0000259" key="7">
    <source>
        <dbReference type="Pfam" id="PF19038"/>
    </source>
</evidence>
<dbReference type="OrthoDB" id="272411at2759"/>
<dbReference type="PANTHER" id="PTHR13027:SF7">
    <property type="entry name" value="VACUOLAR FUSION PROTEIN MON1 HOMOLOG"/>
    <property type="match status" value="1"/>
</dbReference>
<dbReference type="InterPro" id="IPR043970">
    <property type="entry name" value="FUZ/MON1/HPS1_longin_3"/>
</dbReference>
<evidence type="ECO:0000259" key="6">
    <source>
        <dbReference type="Pfam" id="PF19037"/>
    </source>
</evidence>
<comment type="similarity">
    <text evidence="2 4">Belongs to the MON1/SAND family.</text>
</comment>
<dbReference type="GO" id="GO:0032585">
    <property type="term" value="C:multivesicular body membrane"/>
    <property type="evidence" value="ECO:0007669"/>
    <property type="project" value="UniProtKB-SubCell"/>
</dbReference>
<reference evidence="8 9" key="1">
    <citation type="submission" date="2016-08" db="EMBL/GenBank/DDBJ databases">
        <title>Whole genome shotgun sequence of Pichia membranifaciens KS47-1.</title>
        <authorList>
            <person name="Konishi M."/>
            <person name="Ishida M."/>
            <person name="Arakawa T."/>
            <person name="Kato Y."/>
            <person name="Horiuchi J."/>
        </authorList>
    </citation>
    <scope>NUCLEOTIDE SEQUENCE [LARGE SCALE GENOMIC DNA]</scope>
    <source>
        <strain evidence="8 9">KS47-1</strain>
    </source>
</reference>
<keyword evidence="4" id="KW-0472">Membrane</keyword>
<organism evidence="8 9">
    <name type="scientific">Pichia membranifaciens</name>
    <dbReference type="NCBI Taxonomy" id="4926"/>
    <lineage>
        <taxon>Eukaryota</taxon>
        <taxon>Fungi</taxon>
        <taxon>Dikarya</taxon>
        <taxon>Ascomycota</taxon>
        <taxon>Saccharomycotina</taxon>
        <taxon>Pichiomycetes</taxon>
        <taxon>Pichiales</taxon>
        <taxon>Pichiaceae</taxon>
        <taxon>Pichia</taxon>
    </lineage>
</organism>
<feature type="domain" description="FUZ/MON1/HPS1 second Longin" evidence="6">
    <location>
        <begin position="341"/>
        <end position="473"/>
    </location>
</feature>
<comment type="subcellular location">
    <subcellularLocation>
        <location evidence="4">Endosome</location>
        <location evidence="4">Multivesicular body membrane</location>
        <topology evidence="4">Peripheral membrane protein</topology>
    </subcellularLocation>
    <subcellularLocation>
        <location evidence="1 4">Prevacuolar compartment membrane</location>
        <topology evidence="1 4">Peripheral membrane protein</topology>
    </subcellularLocation>
    <subcellularLocation>
        <location evidence="4">Vacuole membrane</location>
        <topology evidence="4">Peripheral membrane protein</topology>
    </subcellularLocation>
</comment>
<proteinExistence type="inferred from homology"/>
<dbReference type="Pfam" id="PF19036">
    <property type="entry name" value="Fuz_longin_1"/>
    <property type="match status" value="1"/>
</dbReference>
<dbReference type="InterPro" id="IPR043972">
    <property type="entry name" value="FUZ/MON1/HPS1_longin_1"/>
</dbReference>
<comment type="caution">
    <text evidence="8">The sequence shown here is derived from an EMBL/GenBank/DDBJ whole genome shotgun (WGS) entry which is preliminary data.</text>
</comment>
<evidence type="ECO:0000313" key="8">
    <source>
        <dbReference type="EMBL" id="GAV29695.1"/>
    </source>
</evidence>
<dbReference type="InterPro" id="IPR043971">
    <property type="entry name" value="FUZ/MON1/HPS1_longin_2"/>
</dbReference>
<gene>
    <name evidence="8" type="ORF">PMKS-003197</name>
</gene>
<protein>
    <recommendedName>
        <fullName evidence="3 4">Vacuolar fusion protein MON1</fullName>
    </recommendedName>
</protein>
<evidence type="ECO:0000313" key="9">
    <source>
        <dbReference type="Proteomes" id="UP000186136"/>
    </source>
</evidence>
<dbReference type="GO" id="GO:0006914">
    <property type="term" value="P:autophagy"/>
    <property type="evidence" value="ECO:0007669"/>
    <property type="project" value="UniProtKB-UniRule"/>
</dbReference>
<dbReference type="GO" id="GO:0016192">
    <property type="term" value="P:vesicle-mediated transport"/>
    <property type="evidence" value="ECO:0007669"/>
    <property type="project" value="InterPro"/>
</dbReference>
<keyword evidence="4" id="KW-0967">Endosome</keyword>
<accession>A0A1Q2YJJ5</accession>
<evidence type="ECO:0000256" key="1">
    <source>
        <dbReference type="ARBA" id="ARBA00004380"/>
    </source>
</evidence>
<feature type="domain" description="FUZ/MON1/HPS1 third Longin" evidence="7">
    <location>
        <begin position="546"/>
        <end position="676"/>
    </location>
</feature>
<dbReference type="AlphaFoldDB" id="A0A1Q2YJJ5"/>
<keyword evidence="4" id="KW-0653">Protein transport</keyword>
<dbReference type="GO" id="GO:0000329">
    <property type="term" value="C:fungal-type vacuole membrane"/>
    <property type="evidence" value="ECO:0007669"/>
    <property type="project" value="TreeGrafter"/>
</dbReference>
<keyword evidence="4" id="KW-0072">Autophagy</keyword>
<dbReference type="Pfam" id="PF19037">
    <property type="entry name" value="Fuz_longin_2"/>
    <property type="match status" value="1"/>
</dbReference>